<keyword evidence="4" id="KW-1185">Reference proteome</keyword>
<evidence type="ECO:0000256" key="1">
    <source>
        <dbReference type="SAM" id="Coils"/>
    </source>
</evidence>
<dbReference type="OrthoDB" id="324342at2759"/>
<organism evidence="3 4">
    <name type="scientific">Halteria grandinella</name>
    <dbReference type="NCBI Taxonomy" id="5974"/>
    <lineage>
        <taxon>Eukaryota</taxon>
        <taxon>Sar</taxon>
        <taxon>Alveolata</taxon>
        <taxon>Ciliophora</taxon>
        <taxon>Intramacronucleata</taxon>
        <taxon>Spirotrichea</taxon>
        <taxon>Stichotrichia</taxon>
        <taxon>Sporadotrichida</taxon>
        <taxon>Halteriidae</taxon>
        <taxon>Halteria</taxon>
    </lineage>
</organism>
<feature type="region of interest" description="Disordered" evidence="2">
    <location>
        <begin position="99"/>
        <end position="147"/>
    </location>
</feature>
<dbReference type="Proteomes" id="UP000785679">
    <property type="component" value="Unassembled WGS sequence"/>
</dbReference>
<sequence length="1239" mass="145452">MKQQQLHLFEEKFKYYEEERLKFERFKSKAQDEERKVCAVKRENEELQAIIRECKQQIEEDELKMMQLNQTVEQKERLYSHIKGQVDELSQQLEQLQRNMREREEDNQGKIGQLKKDLKAQKQERKALEAKLKEQKDLVSSRHQDSLNQSKIVQDKDLIIKKLRIDVDKAKRERDDMRKMKELQDIRQGSLEQSMMDLNALVERLQKEIDKSAQKKDKIVNENQSLAAQIVQLQAIYKEANIEDPIKFKNDIEDDKNRIQQLTAHNNELQYQIDSLKKQVQKKDDEQTLIKKIITKNIENLVKWADRSLNVSVDSSTSKFRKLSSSDDEGEDRLDDSILSVKTDSKTVQKIQREFSKLSEVLFEKNKHLSSTMKKQQQKAQNLEGELRQAQGLKQEIFEDFKRLKQSIQTSESSLSEVTKQNDSLKQEMICTREQMNQLKDKHHDLEQEFNKLTIEAYNLLYNIRHKFENNSKLTQALNMHLRFDFTSDRCQAILELASLIGDITNILNYELKNSIIKESQFQELQQSLTDCRSEYEEKISQCEAQRMQELQDLQSNFERKYQRFKEYQIDIEKINLELQEQNQQIRSSISSKDNVIQSLELQVLQLEGKHKINDELNKQLIQGISDAIANVENLIVQKGILKRELKNLEFLYTSTQKAMQYLADKTEQGIVVSKVSQSTLKQQEDSKIRLKKAVRKMGKPIKALKLRKALIVVIFVNRLKKLQPPPRPEFNQEALTISQIMPVSDGVGASKILQRLKLPYETTEAIQSMVHEKSYYQSQLLSTLLSGNKSIKQHVNDVTKAYPIDYCTLAHSSKSQQLLLPQLDQILHTFKSKEYVNRHLLVLEKTFELQRSSALSLNQRTISLEQDLLRMSGQFQSLQLDKQQLIDTCESQQTHISHIQSEFQQCVPREDYERVRLQHEQSSAELYECREQVRQLRERLEKQVRDLEEIDRERRQTQGRLVQLEQDLNERGRDIELKDIKIESLEAIIKKRETAQSDHTAQIAAQLEDKVAQLEADREKLIKDNIALIKQIDHFKEEHDKNMKFIHKQDEIQRIYEQNSRSLEERCRFLESHLDQTKKQQRLSEQKHFYDYNDDKENNSFLYNNLSHAHHQQDLDGTIKSPTFQNILCMHPQNHNLEEDSDILQGFEQQKPMNLFSQPFTTDSQHPFMNSHQSISHLISGQQTQDACNTERSETREMSTQQLFVSNIALSNLYPADVTATTATSVASRVPGKISKIK</sequence>
<keyword evidence="1" id="KW-0175">Coiled coil</keyword>
<feature type="coiled-coil region" evidence="1">
    <location>
        <begin position="533"/>
        <end position="585"/>
    </location>
</feature>
<gene>
    <name evidence="3" type="ORF">FGO68_gene2487</name>
</gene>
<reference evidence="3" key="1">
    <citation type="submission" date="2019-06" db="EMBL/GenBank/DDBJ databases">
        <authorList>
            <person name="Zheng W."/>
        </authorList>
    </citation>
    <scope>NUCLEOTIDE SEQUENCE</scope>
    <source>
        <strain evidence="3">QDHG01</strain>
    </source>
</reference>
<feature type="coiled-coil region" evidence="1">
    <location>
        <begin position="920"/>
        <end position="968"/>
    </location>
</feature>
<feature type="coiled-coil region" evidence="1">
    <location>
        <begin position="998"/>
        <end position="1032"/>
    </location>
</feature>
<dbReference type="AlphaFoldDB" id="A0A8J8P218"/>
<accession>A0A8J8P218</accession>
<dbReference type="EMBL" id="RRYP01001645">
    <property type="protein sequence ID" value="TNV85662.1"/>
    <property type="molecule type" value="Genomic_DNA"/>
</dbReference>
<evidence type="ECO:0000313" key="4">
    <source>
        <dbReference type="Proteomes" id="UP000785679"/>
    </source>
</evidence>
<evidence type="ECO:0000256" key="2">
    <source>
        <dbReference type="SAM" id="MobiDB-lite"/>
    </source>
</evidence>
<feature type="coiled-coil region" evidence="1">
    <location>
        <begin position="366"/>
        <end position="456"/>
    </location>
</feature>
<proteinExistence type="predicted"/>
<name>A0A8J8P218_HALGN</name>
<protein>
    <submittedName>
        <fullName evidence="3">Uncharacterized protein</fullName>
    </submittedName>
</protein>
<feature type="compositionally biased region" description="Basic and acidic residues" evidence="2">
    <location>
        <begin position="99"/>
        <end position="145"/>
    </location>
</feature>
<comment type="caution">
    <text evidence="3">The sequence shown here is derived from an EMBL/GenBank/DDBJ whole genome shotgun (WGS) entry which is preliminary data.</text>
</comment>
<evidence type="ECO:0000313" key="3">
    <source>
        <dbReference type="EMBL" id="TNV85662.1"/>
    </source>
</evidence>